<evidence type="ECO:0000313" key="4">
    <source>
        <dbReference type="Proteomes" id="UP000054985"/>
    </source>
</evidence>
<keyword evidence="1" id="KW-0732">Signal</keyword>
<dbReference type="Proteomes" id="UP000254040">
    <property type="component" value="Unassembled WGS sequence"/>
</dbReference>
<gene>
    <name evidence="2" type="ORF">Lmor_0938</name>
    <name evidence="3" type="ORF">NCTC12239_00997</name>
</gene>
<feature type="signal peptide" evidence="1">
    <location>
        <begin position="1"/>
        <end position="19"/>
    </location>
</feature>
<evidence type="ECO:0000313" key="3">
    <source>
        <dbReference type="EMBL" id="STX62079.1"/>
    </source>
</evidence>
<dbReference type="STRING" id="39962.Lmor_0938"/>
<dbReference type="AlphaFoldDB" id="A0A378JYH5"/>
<evidence type="ECO:0000256" key="1">
    <source>
        <dbReference type="SAM" id="SignalP"/>
    </source>
</evidence>
<sequence>MLKYSVLMLALLACEVAHADLNIPGLNQQPLNALAMQDQTLAKTGLTINEDDLTSEQDINKIKLNENQLHEAKVWGLTIDEEKRYVLLMQNKSKFYYEGLRQTPIDILGLNAKSETERNHFAELAAMQEAQKVSKNIAWNNAFYKAYNKLFANVPVVGDFDPSPYSPYAQKPVQLTQGDTLYFFVKETDAAKTILLLLADAIEQTPDTRLHLMLLGFDDASIQIWANQHQIPQHLVNSGRISLNHGELSYQALKVTKKTSPLLLLSKNGHSSIVDLGRF</sequence>
<accession>A0A378JYH5</accession>
<protein>
    <submittedName>
        <fullName evidence="3">Bile acid beta-glucosidase</fullName>
    </submittedName>
</protein>
<name>A0A378JYH5_9GAMM</name>
<reference evidence="3 5" key="2">
    <citation type="submission" date="2018-06" db="EMBL/GenBank/DDBJ databases">
        <authorList>
            <consortium name="Pathogen Informatics"/>
            <person name="Doyle S."/>
        </authorList>
    </citation>
    <scope>NUCLEOTIDE SEQUENCE [LARGE SCALE GENOMIC DNA]</scope>
    <source>
        <strain evidence="3 5">NCTC12239</strain>
    </source>
</reference>
<evidence type="ECO:0000313" key="5">
    <source>
        <dbReference type="Proteomes" id="UP000254040"/>
    </source>
</evidence>
<dbReference type="EMBL" id="UGOG01000001">
    <property type="protein sequence ID" value="STX62079.1"/>
    <property type="molecule type" value="Genomic_DNA"/>
</dbReference>
<organism evidence="3 5">
    <name type="scientific">Legionella moravica</name>
    <dbReference type="NCBI Taxonomy" id="39962"/>
    <lineage>
        <taxon>Bacteria</taxon>
        <taxon>Pseudomonadati</taxon>
        <taxon>Pseudomonadota</taxon>
        <taxon>Gammaproteobacteria</taxon>
        <taxon>Legionellales</taxon>
        <taxon>Legionellaceae</taxon>
        <taxon>Legionella</taxon>
    </lineage>
</organism>
<feature type="chain" id="PRO_5016648274" evidence="1">
    <location>
        <begin position="20"/>
        <end position="279"/>
    </location>
</feature>
<dbReference type="NCBIfam" id="TIGR03759">
    <property type="entry name" value="conj_TIGR03759"/>
    <property type="match status" value="1"/>
</dbReference>
<dbReference type="RefSeq" id="WP_028383964.1">
    <property type="nucleotide sequence ID" value="NZ_CAAAJG010000005.1"/>
</dbReference>
<dbReference type="EMBL" id="LNYN01000014">
    <property type="protein sequence ID" value="KTD35491.1"/>
    <property type="molecule type" value="Genomic_DNA"/>
</dbReference>
<dbReference type="Proteomes" id="UP000054985">
    <property type="component" value="Unassembled WGS sequence"/>
</dbReference>
<dbReference type="InterPro" id="IPR022293">
    <property type="entry name" value="Integrating-conj_element"/>
</dbReference>
<evidence type="ECO:0000313" key="2">
    <source>
        <dbReference type="EMBL" id="KTD35491.1"/>
    </source>
</evidence>
<proteinExistence type="predicted"/>
<reference evidence="2 4" key="1">
    <citation type="submission" date="2015-11" db="EMBL/GenBank/DDBJ databases">
        <title>Genomic analysis of 38 Legionella species identifies large and diverse effector repertoires.</title>
        <authorList>
            <person name="Burstein D."/>
            <person name="Amaro F."/>
            <person name="Zusman T."/>
            <person name="Lifshitz Z."/>
            <person name="Cohen O."/>
            <person name="Gilbert J.A."/>
            <person name="Pupko T."/>
            <person name="Shuman H.A."/>
            <person name="Segal G."/>
        </authorList>
    </citation>
    <scope>NUCLEOTIDE SEQUENCE [LARGE SCALE GENOMIC DNA]</scope>
    <source>
        <strain evidence="2 4">ATCC 43877</strain>
    </source>
</reference>
<dbReference type="OrthoDB" id="8442378at2"/>
<keyword evidence="4" id="KW-1185">Reference proteome</keyword>